<keyword evidence="2" id="KW-1185">Reference proteome</keyword>
<proteinExistence type="predicted"/>
<sequence length="270" mass="29095">MILVPEEHDSTPVSKIAIDSRVLTPGEEVQEPPPSYYPPSAEPETTVSAGGNTPQPPPAPKAKPTNFLTLRSEHSSVKGHYTIDPCMVIPPQFLPPLAPDETEGDRKNLSLHSSHGSVHADIWLLASQDKGPNTPEVTKKRTTLHLSSGHGSVHTAVRTISGAAPFIMNINAPYGTVAVALPRSFHGHLRLVTVHGSVSVSSLLSENSTTLSQVDHARRFFIGNIAAVGESEWSGDELVVESTHGRIKVKYVDEGDTECNKGFFSRLFGF</sequence>
<reference evidence="1" key="1">
    <citation type="journal article" date="2021" name="New Phytol.">
        <title>Evolutionary innovations through gain and loss of genes in the ectomycorrhizal Boletales.</title>
        <authorList>
            <person name="Wu G."/>
            <person name="Miyauchi S."/>
            <person name="Morin E."/>
            <person name="Kuo A."/>
            <person name="Drula E."/>
            <person name="Varga T."/>
            <person name="Kohler A."/>
            <person name="Feng B."/>
            <person name="Cao Y."/>
            <person name="Lipzen A."/>
            <person name="Daum C."/>
            <person name="Hundley H."/>
            <person name="Pangilinan J."/>
            <person name="Johnson J."/>
            <person name="Barry K."/>
            <person name="LaButti K."/>
            <person name="Ng V."/>
            <person name="Ahrendt S."/>
            <person name="Min B."/>
            <person name="Choi I.G."/>
            <person name="Park H."/>
            <person name="Plett J.M."/>
            <person name="Magnuson J."/>
            <person name="Spatafora J.W."/>
            <person name="Nagy L.G."/>
            <person name="Henrissat B."/>
            <person name="Grigoriev I.V."/>
            <person name="Yang Z.L."/>
            <person name="Xu J."/>
            <person name="Martin F.M."/>
        </authorList>
    </citation>
    <scope>NUCLEOTIDE SEQUENCE</scope>
    <source>
        <strain evidence="1">KUC20120723A-06</strain>
    </source>
</reference>
<evidence type="ECO:0000313" key="1">
    <source>
        <dbReference type="EMBL" id="KAH7921838.1"/>
    </source>
</evidence>
<dbReference type="Proteomes" id="UP000790709">
    <property type="component" value="Unassembled WGS sequence"/>
</dbReference>
<accession>A0ACB8BAD9</accession>
<dbReference type="EMBL" id="MU266509">
    <property type="protein sequence ID" value="KAH7921838.1"/>
    <property type="molecule type" value="Genomic_DNA"/>
</dbReference>
<evidence type="ECO:0000313" key="2">
    <source>
        <dbReference type="Proteomes" id="UP000790709"/>
    </source>
</evidence>
<protein>
    <submittedName>
        <fullName evidence="1">Uncharacterized protein</fullName>
    </submittedName>
</protein>
<name>A0ACB8BAD9_9AGAM</name>
<organism evidence="1 2">
    <name type="scientific">Leucogyrophana mollusca</name>
    <dbReference type="NCBI Taxonomy" id="85980"/>
    <lineage>
        <taxon>Eukaryota</taxon>
        <taxon>Fungi</taxon>
        <taxon>Dikarya</taxon>
        <taxon>Basidiomycota</taxon>
        <taxon>Agaricomycotina</taxon>
        <taxon>Agaricomycetes</taxon>
        <taxon>Agaricomycetidae</taxon>
        <taxon>Boletales</taxon>
        <taxon>Boletales incertae sedis</taxon>
        <taxon>Leucogyrophana</taxon>
    </lineage>
</organism>
<gene>
    <name evidence="1" type="ORF">BV22DRAFT_1038167</name>
</gene>
<comment type="caution">
    <text evidence="1">The sequence shown here is derived from an EMBL/GenBank/DDBJ whole genome shotgun (WGS) entry which is preliminary data.</text>
</comment>